<keyword evidence="3" id="KW-1185">Reference proteome</keyword>
<feature type="transmembrane region" description="Helical" evidence="1">
    <location>
        <begin position="12"/>
        <end position="32"/>
    </location>
</feature>
<dbReference type="RefSeq" id="WP_103075236.1">
    <property type="nucleotide sequence ID" value="NZ_NPZB01000002.1"/>
</dbReference>
<dbReference type="Proteomes" id="UP000236220">
    <property type="component" value="Unassembled WGS sequence"/>
</dbReference>
<evidence type="ECO:0000313" key="2">
    <source>
        <dbReference type="EMBL" id="PNS07539.1"/>
    </source>
</evidence>
<sequence>MPASKASILRWFLFVLMAVAFAAAWTVAFSFTRRAMPWLALLAAVDAVVAARLLGIPRGTRGAVGGGLFVLIAVALSSVAIAAVSVGGPTGFGLVESLSRLGPTLAWELVQLATGLPQLLLYVIAAELAAWWCHGR</sequence>
<organism evidence="2 3">
    <name type="scientific">Solilutibacter silvestris</name>
    <dbReference type="NCBI Taxonomy" id="1645665"/>
    <lineage>
        <taxon>Bacteria</taxon>
        <taxon>Pseudomonadati</taxon>
        <taxon>Pseudomonadota</taxon>
        <taxon>Gammaproteobacteria</taxon>
        <taxon>Lysobacterales</taxon>
        <taxon>Lysobacteraceae</taxon>
        <taxon>Solilutibacter</taxon>
    </lineage>
</organism>
<evidence type="ECO:0000313" key="3">
    <source>
        <dbReference type="Proteomes" id="UP000236220"/>
    </source>
</evidence>
<dbReference type="AlphaFoldDB" id="A0A2K1PXM3"/>
<keyword evidence="1" id="KW-0812">Transmembrane</keyword>
<keyword evidence="1" id="KW-0472">Membrane</keyword>
<accession>A0A2K1PXM3</accession>
<keyword evidence="1" id="KW-1133">Transmembrane helix</keyword>
<feature type="transmembrane region" description="Helical" evidence="1">
    <location>
        <begin position="68"/>
        <end position="89"/>
    </location>
</feature>
<name>A0A2K1PXM3_9GAMM</name>
<evidence type="ECO:0000256" key="1">
    <source>
        <dbReference type="SAM" id="Phobius"/>
    </source>
</evidence>
<reference evidence="2 3" key="1">
    <citation type="submission" date="2017-08" db="EMBL/GenBank/DDBJ databases">
        <title>Lysobacter sylvestris genome.</title>
        <authorList>
            <person name="Zhang D.-C."/>
            <person name="Albuquerque L."/>
            <person name="Franca L."/>
            <person name="Froufe H.J.C."/>
            <person name="Barroso C."/>
            <person name="Egas C."/>
            <person name="Da Costa M."/>
            <person name="Margesin R."/>
        </authorList>
    </citation>
    <scope>NUCLEOTIDE SEQUENCE [LARGE SCALE GENOMIC DNA]</scope>
    <source>
        <strain evidence="2 3">AM20-91</strain>
    </source>
</reference>
<gene>
    <name evidence="2" type="ORF">Lysil_1715</name>
</gene>
<dbReference type="OrthoDB" id="5975450at2"/>
<feature type="transmembrane region" description="Helical" evidence="1">
    <location>
        <begin position="109"/>
        <end position="133"/>
    </location>
</feature>
<protein>
    <submittedName>
        <fullName evidence="2">Uncharacterized protein</fullName>
    </submittedName>
</protein>
<dbReference type="EMBL" id="NPZB01000002">
    <property type="protein sequence ID" value="PNS07539.1"/>
    <property type="molecule type" value="Genomic_DNA"/>
</dbReference>
<proteinExistence type="predicted"/>
<feature type="transmembrane region" description="Helical" evidence="1">
    <location>
        <begin position="38"/>
        <end position="56"/>
    </location>
</feature>
<comment type="caution">
    <text evidence="2">The sequence shown here is derived from an EMBL/GenBank/DDBJ whole genome shotgun (WGS) entry which is preliminary data.</text>
</comment>